<dbReference type="RefSeq" id="WP_116688861.1">
    <property type="nucleotide sequence ID" value="NZ_CAWNYD010000013.1"/>
</dbReference>
<proteinExistence type="predicted"/>
<feature type="transmembrane region" description="Helical" evidence="2">
    <location>
        <begin position="399"/>
        <end position="417"/>
    </location>
</feature>
<evidence type="ECO:0000313" key="5">
    <source>
        <dbReference type="EMBL" id="PVZ64310.1"/>
    </source>
</evidence>
<evidence type="ECO:0000313" key="6">
    <source>
        <dbReference type="Proteomes" id="UP000244906"/>
    </source>
</evidence>
<organism evidence="5 6">
    <name type="scientific">Pelagibaculum spongiae</name>
    <dbReference type="NCBI Taxonomy" id="2080658"/>
    <lineage>
        <taxon>Bacteria</taxon>
        <taxon>Pseudomonadati</taxon>
        <taxon>Pseudomonadota</taxon>
        <taxon>Gammaproteobacteria</taxon>
        <taxon>Oceanospirillales</taxon>
        <taxon>Pelagibaculum</taxon>
    </lineage>
</organism>
<gene>
    <name evidence="5" type="ORF">DC094_19795</name>
</gene>
<evidence type="ECO:0000256" key="1">
    <source>
        <dbReference type="SAM" id="MobiDB-lite"/>
    </source>
</evidence>
<protein>
    <recommendedName>
        <fullName evidence="4">DUF7939 domain-containing protein</fullName>
    </recommendedName>
</protein>
<keyword evidence="6" id="KW-1185">Reference proteome</keyword>
<dbReference type="OrthoDB" id="5293418at2"/>
<sequence>MVSRSINLLFLFGILLFCAQASAANPVASATADRSNITLGESLILTIRVEGEAIYGSNPDLSPLQNSFHLLGQNQSSEMRNINGKVSQQIRWQVTLEPKKAGIITIPAISIGNLTTRPSQIRVAMPDPALAGESRELFMTLESSTDKAWPGQQISLTLKVYSRVNLNRLQNGELSVDNATLEQIGEQTSYNTKIEGETYRVRQINYALFTEQAGILTIPELPLAAETGSRLRRGRVIRTSSPAFEIEVVEKPDNFPSDWWIASPELRFELNLPKQNDWQVGQAVTATLDLIGFGVKAEQLPPINWQPTEDFRAYPEPEQLDNFISDNLFTGRKQLKVALIPNKAGQLQLPELSIPFWNTQTGALDYARLAAKTVVINPATTVIAAPELPTKPSVEVRQFTISVFALLWPLTLLGWWFDRRRLKKRIGKSVMQTASNSHSLSINSANAYLKDLLQACRNGQPQQAYQALLVWLKQQNQFKNVNSLAELAAYDSEVAKEIARLQQVLYAANPLAENASWDGKQAEQIFKRCFTRADSKQNSPVLPPLYPEATSESRR</sequence>
<dbReference type="InterPro" id="IPR025738">
    <property type="entry name" value="BatD"/>
</dbReference>
<evidence type="ECO:0000256" key="2">
    <source>
        <dbReference type="SAM" id="Phobius"/>
    </source>
</evidence>
<accession>A0A2V1GQN3</accession>
<dbReference type="Proteomes" id="UP000244906">
    <property type="component" value="Unassembled WGS sequence"/>
</dbReference>
<dbReference type="Pfam" id="PF25607">
    <property type="entry name" value="DUF7939"/>
    <property type="match status" value="1"/>
</dbReference>
<dbReference type="AlphaFoldDB" id="A0A2V1GQN3"/>
<keyword evidence="2" id="KW-0472">Membrane</keyword>
<dbReference type="Pfam" id="PF13584">
    <property type="entry name" value="BatD"/>
    <property type="match status" value="1"/>
</dbReference>
<keyword evidence="3" id="KW-0732">Signal</keyword>
<feature type="signal peptide" evidence="3">
    <location>
        <begin position="1"/>
        <end position="23"/>
    </location>
</feature>
<evidence type="ECO:0000256" key="3">
    <source>
        <dbReference type="SAM" id="SignalP"/>
    </source>
</evidence>
<keyword evidence="2" id="KW-0812">Transmembrane</keyword>
<feature type="domain" description="DUF7939" evidence="4">
    <location>
        <begin position="446"/>
        <end position="529"/>
    </location>
</feature>
<comment type="caution">
    <text evidence="5">The sequence shown here is derived from an EMBL/GenBank/DDBJ whole genome shotgun (WGS) entry which is preliminary data.</text>
</comment>
<dbReference type="PANTHER" id="PTHR40940">
    <property type="entry name" value="PROTEIN BATD-RELATED"/>
    <property type="match status" value="1"/>
</dbReference>
<dbReference type="PANTHER" id="PTHR40940:SF1">
    <property type="entry name" value="PROTEIN BATD"/>
    <property type="match status" value="1"/>
</dbReference>
<keyword evidence="2" id="KW-1133">Transmembrane helix</keyword>
<feature type="chain" id="PRO_5015863195" description="DUF7939 domain-containing protein" evidence="3">
    <location>
        <begin position="24"/>
        <end position="555"/>
    </location>
</feature>
<feature type="region of interest" description="Disordered" evidence="1">
    <location>
        <begin position="535"/>
        <end position="555"/>
    </location>
</feature>
<name>A0A2V1GQN3_9GAMM</name>
<dbReference type="InterPro" id="IPR057699">
    <property type="entry name" value="DUF7939"/>
</dbReference>
<reference evidence="5 6" key="1">
    <citation type="submission" date="2018-04" db="EMBL/GenBank/DDBJ databases">
        <title>Thalassorhabdus spongiae gen. nov., sp. nov., isolated from a marine sponge in South-West Iceland.</title>
        <authorList>
            <person name="Knobloch S."/>
            <person name="Daussin A."/>
            <person name="Johannsson R."/>
            <person name="Marteinsson V.T."/>
        </authorList>
    </citation>
    <scope>NUCLEOTIDE SEQUENCE [LARGE SCALE GENOMIC DNA]</scope>
    <source>
        <strain evidence="5 6">Hp12</strain>
    </source>
</reference>
<dbReference type="EMBL" id="QDDL01000013">
    <property type="protein sequence ID" value="PVZ64310.1"/>
    <property type="molecule type" value="Genomic_DNA"/>
</dbReference>
<evidence type="ECO:0000259" key="4">
    <source>
        <dbReference type="Pfam" id="PF25607"/>
    </source>
</evidence>